<evidence type="ECO:0000313" key="4">
    <source>
        <dbReference type="Proteomes" id="UP000070444"/>
    </source>
</evidence>
<organism evidence="3 4">
    <name type="scientific">Conidiobolus coronatus (strain ATCC 28846 / CBS 209.66 / NRRL 28638)</name>
    <name type="common">Delacroixia coronata</name>
    <dbReference type="NCBI Taxonomy" id="796925"/>
    <lineage>
        <taxon>Eukaryota</taxon>
        <taxon>Fungi</taxon>
        <taxon>Fungi incertae sedis</taxon>
        <taxon>Zoopagomycota</taxon>
        <taxon>Entomophthoromycotina</taxon>
        <taxon>Entomophthoromycetes</taxon>
        <taxon>Entomophthorales</taxon>
        <taxon>Ancylistaceae</taxon>
        <taxon>Conidiobolus</taxon>
    </lineage>
</organism>
<sequence>MDLSQNSVNQRSFKSSSIYYTTDAGSNLLLSFQANQQPNSGKLGILQLTNTTITQVDQSNVSGLDIAKYLELTEVSLIPYKSANSAELLGYGPTSSGSKLVNFVKFPPDSTLNSQLNTGGPGSRVGNVIGSSSNGTLFSFGGYSYGPTALSPAYFHAFNITSNLWEDRSNQTLNFGIPRLGYNTWTNVNNNYLISIGGGSLLDKDNGVLSSNPMNVAYLFDLNTGEWKTEGLVNCPKETRIGHSSTLLANNQLIVIGGANNNADTLSLIQDSYSIDLSTFSCTKLNIKLETGESTTITKVFHGASLIDNYIIINQGWPYDPMPIILNTQTWAREYKFKSLVLPQFANNINSSSGTLSQKMIIVWSVVGAVVFAVICFCIYFAVRIRKNRRAKQIIRQRERAASGRSSSTTNRRMMTGTSTNNTDTLASGTSRDD</sequence>
<accession>A0A137NYX8</accession>
<dbReference type="Gene3D" id="2.120.10.80">
    <property type="entry name" value="Kelch-type beta propeller"/>
    <property type="match status" value="1"/>
</dbReference>
<keyword evidence="4" id="KW-1185">Reference proteome</keyword>
<gene>
    <name evidence="3" type="ORF">CONCODRAFT_72590</name>
</gene>
<protein>
    <recommendedName>
        <fullName evidence="5">Galactose oxidase</fullName>
    </recommendedName>
</protein>
<name>A0A137NYX8_CONC2</name>
<dbReference type="EMBL" id="KQ964602">
    <property type="protein sequence ID" value="KXN67977.1"/>
    <property type="molecule type" value="Genomic_DNA"/>
</dbReference>
<dbReference type="AlphaFoldDB" id="A0A137NYX8"/>
<evidence type="ECO:0008006" key="5">
    <source>
        <dbReference type="Google" id="ProtNLM"/>
    </source>
</evidence>
<dbReference type="InterPro" id="IPR015915">
    <property type="entry name" value="Kelch-typ_b-propeller"/>
</dbReference>
<feature type="transmembrane region" description="Helical" evidence="2">
    <location>
        <begin position="361"/>
        <end position="383"/>
    </location>
</feature>
<feature type="region of interest" description="Disordered" evidence="1">
    <location>
        <begin position="394"/>
        <end position="434"/>
    </location>
</feature>
<dbReference type="Proteomes" id="UP000070444">
    <property type="component" value="Unassembled WGS sequence"/>
</dbReference>
<reference evidence="3 4" key="1">
    <citation type="journal article" date="2015" name="Genome Biol. Evol.">
        <title>Phylogenomic analyses indicate that early fungi evolved digesting cell walls of algal ancestors of land plants.</title>
        <authorList>
            <person name="Chang Y."/>
            <person name="Wang S."/>
            <person name="Sekimoto S."/>
            <person name="Aerts A.L."/>
            <person name="Choi C."/>
            <person name="Clum A."/>
            <person name="LaButti K.M."/>
            <person name="Lindquist E.A."/>
            <person name="Yee Ngan C."/>
            <person name="Ohm R.A."/>
            <person name="Salamov A.A."/>
            <person name="Grigoriev I.V."/>
            <person name="Spatafora J.W."/>
            <person name="Berbee M.L."/>
        </authorList>
    </citation>
    <scope>NUCLEOTIDE SEQUENCE [LARGE SCALE GENOMIC DNA]</scope>
    <source>
        <strain evidence="3 4">NRRL 28638</strain>
    </source>
</reference>
<dbReference type="SUPFAM" id="SSF117281">
    <property type="entry name" value="Kelch motif"/>
    <property type="match status" value="1"/>
</dbReference>
<keyword evidence="2" id="KW-0812">Transmembrane</keyword>
<evidence type="ECO:0000256" key="1">
    <source>
        <dbReference type="SAM" id="MobiDB-lite"/>
    </source>
</evidence>
<evidence type="ECO:0000256" key="2">
    <source>
        <dbReference type="SAM" id="Phobius"/>
    </source>
</evidence>
<dbReference type="STRING" id="796925.A0A137NYX8"/>
<keyword evidence="2" id="KW-1133">Transmembrane helix</keyword>
<proteinExistence type="predicted"/>
<dbReference type="OrthoDB" id="432528at2759"/>
<keyword evidence="2" id="KW-0472">Membrane</keyword>
<evidence type="ECO:0000313" key="3">
    <source>
        <dbReference type="EMBL" id="KXN67977.1"/>
    </source>
</evidence>
<feature type="compositionally biased region" description="Polar residues" evidence="1">
    <location>
        <begin position="404"/>
        <end position="434"/>
    </location>
</feature>